<reference evidence="2 3" key="1">
    <citation type="submission" date="2023-03" db="EMBL/GenBank/DDBJ databases">
        <title>Genome insight into feeding habits of ladybird beetles.</title>
        <authorList>
            <person name="Li H.-S."/>
            <person name="Huang Y.-H."/>
            <person name="Pang H."/>
        </authorList>
    </citation>
    <scope>NUCLEOTIDE SEQUENCE [LARGE SCALE GENOMIC DNA]</scope>
    <source>
        <strain evidence="2">SYSU_2023b</strain>
        <tissue evidence="2">Whole body</tissue>
    </source>
</reference>
<dbReference type="Proteomes" id="UP001431783">
    <property type="component" value="Unassembled WGS sequence"/>
</dbReference>
<dbReference type="AlphaFoldDB" id="A0AAW1TVJ0"/>
<accession>A0AAW1TVJ0</accession>
<comment type="caution">
    <text evidence="2">The sequence shown here is derived from an EMBL/GenBank/DDBJ whole genome shotgun (WGS) entry which is preliminary data.</text>
</comment>
<feature type="chain" id="PRO_5043743942" evidence="1">
    <location>
        <begin position="18"/>
        <end position="153"/>
    </location>
</feature>
<feature type="signal peptide" evidence="1">
    <location>
        <begin position="1"/>
        <end position="17"/>
    </location>
</feature>
<evidence type="ECO:0000313" key="3">
    <source>
        <dbReference type="Proteomes" id="UP001431783"/>
    </source>
</evidence>
<protein>
    <submittedName>
        <fullName evidence="2">Uncharacterized protein</fullName>
    </submittedName>
</protein>
<gene>
    <name evidence="2" type="ORF">WA026_017891</name>
</gene>
<name>A0AAW1TVJ0_9CUCU</name>
<sequence length="153" mass="16957">MQSFAVIFIGAFALVNAGVIVQEHNIVNTPFERTSIVGPSGSITQEKHVPLVETKVHEIVPAVKVVEPVNVLAEPVHEVVPVVNDVALAKVETVAPVVHHVGHPVGVPVFKSIAPVVPEFHVDPEYPVVPSWYSHSWFRSYYPYYNYFPHHVL</sequence>
<keyword evidence="1" id="KW-0732">Signal</keyword>
<evidence type="ECO:0000256" key="1">
    <source>
        <dbReference type="SAM" id="SignalP"/>
    </source>
</evidence>
<proteinExistence type="predicted"/>
<evidence type="ECO:0000313" key="2">
    <source>
        <dbReference type="EMBL" id="KAK9872433.1"/>
    </source>
</evidence>
<keyword evidence="3" id="KW-1185">Reference proteome</keyword>
<dbReference type="EMBL" id="JARQZJ010000011">
    <property type="protein sequence ID" value="KAK9872433.1"/>
    <property type="molecule type" value="Genomic_DNA"/>
</dbReference>
<organism evidence="2 3">
    <name type="scientific">Henosepilachna vigintioctopunctata</name>
    <dbReference type="NCBI Taxonomy" id="420089"/>
    <lineage>
        <taxon>Eukaryota</taxon>
        <taxon>Metazoa</taxon>
        <taxon>Ecdysozoa</taxon>
        <taxon>Arthropoda</taxon>
        <taxon>Hexapoda</taxon>
        <taxon>Insecta</taxon>
        <taxon>Pterygota</taxon>
        <taxon>Neoptera</taxon>
        <taxon>Endopterygota</taxon>
        <taxon>Coleoptera</taxon>
        <taxon>Polyphaga</taxon>
        <taxon>Cucujiformia</taxon>
        <taxon>Coccinelloidea</taxon>
        <taxon>Coccinellidae</taxon>
        <taxon>Epilachninae</taxon>
        <taxon>Epilachnini</taxon>
        <taxon>Henosepilachna</taxon>
    </lineage>
</organism>